<feature type="compositionally biased region" description="Basic and acidic residues" evidence="1">
    <location>
        <begin position="7"/>
        <end position="19"/>
    </location>
</feature>
<name>A0ABZ2KTS6_9BACT</name>
<dbReference type="EMBL" id="CP089983">
    <property type="protein sequence ID" value="WXB00446.1"/>
    <property type="molecule type" value="Genomic_DNA"/>
</dbReference>
<dbReference type="InterPro" id="IPR006058">
    <property type="entry name" value="2Fe2S_fd_BS"/>
</dbReference>
<dbReference type="SUPFAM" id="SSF54292">
    <property type="entry name" value="2Fe-2S ferredoxin-like"/>
    <property type="match status" value="1"/>
</dbReference>
<dbReference type="Pfam" id="PF00111">
    <property type="entry name" value="Fer2"/>
    <property type="match status" value="1"/>
</dbReference>
<dbReference type="CDD" id="cd00207">
    <property type="entry name" value="fer2"/>
    <property type="match status" value="1"/>
</dbReference>
<dbReference type="Gene3D" id="3.10.20.30">
    <property type="match status" value="1"/>
</dbReference>
<dbReference type="RefSeq" id="WP_394830046.1">
    <property type="nucleotide sequence ID" value="NZ_CP089929.1"/>
</dbReference>
<sequence length="123" mass="13498">MAQRGVHPFERRDSGDFRKTTARTHKSMVLHKLTLLPQNVDILLPSGSPLTDIEYESPERLIPFGCRSGACGACIVEVLEGLEVLGDAGDEELDFLQDLGRADGKHRLACQCRLLGPATVRVD</sequence>
<evidence type="ECO:0000256" key="1">
    <source>
        <dbReference type="SAM" id="MobiDB-lite"/>
    </source>
</evidence>
<dbReference type="InterPro" id="IPR012675">
    <property type="entry name" value="Beta-grasp_dom_sf"/>
</dbReference>
<reference evidence="3" key="1">
    <citation type="submission" date="2021-12" db="EMBL/GenBank/DDBJ databases">
        <title>Discovery of the Pendulisporaceae a myxobacterial family with distinct sporulation behavior and unique specialized metabolism.</title>
        <authorList>
            <person name="Garcia R."/>
            <person name="Popoff A."/>
            <person name="Bader C.D."/>
            <person name="Loehr J."/>
            <person name="Walesch S."/>
            <person name="Walt C."/>
            <person name="Boldt J."/>
            <person name="Bunk B."/>
            <person name="Haeckl F.J.F.P.J."/>
            <person name="Gunesch A.P."/>
            <person name="Birkelbach J."/>
            <person name="Nuebel U."/>
            <person name="Pietschmann T."/>
            <person name="Bach T."/>
            <person name="Mueller R."/>
        </authorList>
    </citation>
    <scope>NUCLEOTIDE SEQUENCE</scope>
    <source>
        <strain evidence="3">MSr11367</strain>
    </source>
</reference>
<dbReference type="InterPro" id="IPR001041">
    <property type="entry name" value="2Fe-2S_ferredoxin-type"/>
</dbReference>
<accession>A0ABZ2KTS6</accession>
<protein>
    <submittedName>
        <fullName evidence="3">2Fe-2S iron-sulfur cluster-binding protein</fullName>
    </submittedName>
</protein>
<gene>
    <name evidence="3" type="ORF">LVJ94_26420</name>
</gene>
<feature type="region of interest" description="Disordered" evidence="1">
    <location>
        <begin position="1"/>
        <end position="21"/>
    </location>
</feature>
<evidence type="ECO:0000313" key="3">
    <source>
        <dbReference type="EMBL" id="WXB00446.1"/>
    </source>
</evidence>
<keyword evidence="4" id="KW-1185">Reference proteome</keyword>
<dbReference type="PROSITE" id="PS51085">
    <property type="entry name" value="2FE2S_FER_2"/>
    <property type="match status" value="1"/>
</dbReference>
<proteinExistence type="predicted"/>
<evidence type="ECO:0000313" key="4">
    <source>
        <dbReference type="Proteomes" id="UP001374803"/>
    </source>
</evidence>
<organism evidence="3 4">
    <name type="scientific">Pendulispora rubella</name>
    <dbReference type="NCBI Taxonomy" id="2741070"/>
    <lineage>
        <taxon>Bacteria</taxon>
        <taxon>Pseudomonadati</taxon>
        <taxon>Myxococcota</taxon>
        <taxon>Myxococcia</taxon>
        <taxon>Myxococcales</taxon>
        <taxon>Sorangiineae</taxon>
        <taxon>Pendulisporaceae</taxon>
        <taxon>Pendulispora</taxon>
    </lineage>
</organism>
<dbReference type="Proteomes" id="UP001374803">
    <property type="component" value="Chromosome"/>
</dbReference>
<feature type="domain" description="2Fe-2S ferredoxin-type" evidence="2">
    <location>
        <begin position="31"/>
        <end position="123"/>
    </location>
</feature>
<evidence type="ECO:0000259" key="2">
    <source>
        <dbReference type="PROSITE" id="PS51085"/>
    </source>
</evidence>
<dbReference type="InterPro" id="IPR036010">
    <property type="entry name" value="2Fe-2S_ferredoxin-like_sf"/>
</dbReference>
<dbReference type="PROSITE" id="PS00197">
    <property type="entry name" value="2FE2S_FER_1"/>
    <property type="match status" value="1"/>
</dbReference>